<name>A0A0B7HGW6_9FLAO</name>
<dbReference type="Proteomes" id="UP000038055">
    <property type="component" value="Unassembled WGS sequence"/>
</dbReference>
<evidence type="ECO:0000313" key="1">
    <source>
        <dbReference type="EMBL" id="CEN36778.1"/>
    </source>
</evidence>
<proteinExistence type="predicted"/>
<sequence>MTCLFTIVHQFVILYYICDGNHYSQFVQCIPSQVNSAFSKKDYVQENNRHVYTHSWV</sequence>
<keyword evidence="2" id="KW-1185">Reference proteome</keyword>
<dbReference type="EMBL" id="CDOD01000027">
    <property type="protein sequence ID" value="CEN36778.1"/>
    <property type="molecule type" value="Genomic_DNA"/>
</dbReference>
<reference evidence="2" key="1">
    <citation type="submission" date="2015-01" db="EMBL/GenBank/DDBJ databases">
        <authorList>
            <person name="MANFREDI Pablo"/>
        </authorList>
    </citation>
    <scope>NUCLEOTIDE SEQUENCE [LARGE SCALE GENOMIC DNA]</scope>
    <source>
        <strain evidence="2">Ccyn2B</strain>
    </source>
</reference>
<dbReference type="AlphaFoldDB" id="A0A0B7HGW6"/>
<evidence type="ECO:0000313" key="2">
    <source>
        <dbReference type="Proteomes" id="UP000038055"/>
    </source>
</evidence>
<accession>A0A0B7HGW6</accession>
<protein>
    <submittedName>
        <fullName evidence="1">Uncharacterized protein</fullName>
    </submittedName>
</protein>
<organism evidence="1 2">
    <name type="scientific">Capnocytophaga cynodegmi</name>
    <dbReference type="NCBI Taxonomy" id="28189"/>
    <lineage>
        <taxon>Bacteria</taxon>
        <taxon>Pseudomonadati</taxon>
        <taxon>Bacteroidota</taxon>
        <taxon>Flavobacteriia</taxon>
        <taxon>Flavobacteriales</taxon>
        <taxon>Flavobacteriaceae</taxon>
        <taxon>Capnocytophaga</taxon>
    </lineage>
</organism>
<gene>
    <name evidence="1" type="ORF">CCYN2B_330024</name>
</gene>